<gene>
    <name evidence="3" type="ORF">D0Z07_9009</name>
</gene>
<keyword evidence="2" id="KW-0012">Acyltransferase</keyword>
<dbReference type="Proteomes" id="UP000785200">
    <property type="component" value="Unassembled WGS sequence"/>
</dbReference>
<evidence type="ECO:0000313" key="3">
    <source>
        <dbReference type="EMBL" id="KAG0645197.1"/>
    </source>
</evidence>
<comment type="caution">
    <text evidence="3">The sequence shown here is derived from an EMBL/GenBank/DDBJ whole genome shotgun (WGS) entry which is preliminary data.</text>
</comment>
<dbReference type="PANTHER" id="PTHR13256:SF16">
    <property type="entry name" value="ALPHA_BETA-TUBULIN-N-ACETYLTRANSFERASE 9"/>
    <property type="match status" value="1"/>
</dbReference>
<dbReference type="AlphaFoldDB" id="A0A9P6VC83"/>
<dbReference type="GO" id="GO:0008080">
    <property type="term" value="F:N-acetyltransferase activity"/>
    <property type="evidence" value="ECO:0007669"/>
    <property type="project" value="InterPro"/>
</dbReference>
<protein>
    <submittedName>
        <fullName evidence="3">N-acetyltransferase 9</fullName>
    </submittedName>
</protein>
<dbReference type="SUPFAM" id="SSF55729">
    <property type="entry name" value="Acyl-CoA N-acyltransferases (Nat)"/>
    <property type="match status" value="1"/>
</dbReference>
<dbReference type="EMBL" id="VNKQ01000019">
    <property type="protein sequence ID" value="KAG0645197.1"/>
    <property type="molecule type" value="Genomic_DNA"/>
</dbReference>
<proteinExistence type="predicted"/>
<name>A0A9P6VC83_9HELO</name>
<keyword evidence="1" id="KW-0808">Transferase</keyword>
<keyword evidence="4" id="KW-1185">Reference proteome</keyword>
<dbReference type="PANTHER" id="PTHR13256">
    <property type="entry name" value="N-ACETYLTRANSFERASE 9"/>
    <property type="match status" value="1"/>
</dbReference>
<evidence type="ECO:0000313" key="4">
    <source>
        <dbReference type="Proteomes" id="UP000785200"/>
    </source>
</evidence>
<organism evidence="3 4">
    <name type="scientific">Hyphodiscus hymeniophilus</name>
    <dbReference type="NCBI Taxonomy" id="353542"/>
    <lineage>
        <taxon>Eukaryota</taxon>
        <taxon>Fungi</taxon>
        <taxon>Dikarya</taxon>
        <taxon>Ascomycota</taxon>
        <taxon>Pezizomycotina</taxon>
        <taxon>Leotiomycetes</taxon>
        <taxon>Helotiales</taxon>
        <taxon>Hyphodiscaceae</taxon>
        <taxon>Hyphodiscus</taxon>
    </lineage>
</organism>
<dbReference type="InterPro" id="IPR039135">
    <property type="entry name" value="NAT9-like"/>
</dbReference>
<dbReference type="InterPro" id="IPR016181">
    <property type="entry name" value="Acyl_CoA_acyltransferase"/>
</dbReference>
<evidence type="ECO:0000256" key="2">
    <source>
        <dbReference type="ARBA" id="ARBA00023315"/>
    </source>
</evidence>
<dbReference type="OrthoDB" id="5043642at2759"/>
<evidence type="ECO:0000256" key="1">
    <source>
        <dbReference type="ARBA" id="ARBA00022679"/>
    </source>
</evidence>
<reference evidence="3" key="1">
    <citation type="submission" date="2019-07" db="EMBL/GenBank/DDBJ databases">
        <title>Hyphodiscus hymeniophilus genome sequencing and assembly.</title>
        <authorList>
            <person name="Kramer G."/>
            <person name="Nodwell J."/>
        </authorList>
    </citation>
    <scope>NUCLEOTIDE SEQUENCE</scope>
    <source>
        <strain evidence="3">ATCC 34498</strain>
    </source>
</reference>
<sequence>MLINAHTVISTSKILLVPYEALHVTTYHQWMKDPEIQEATASEPLSLKQEYAMQQSWRNDHDKLTFIACLPLSDEVIGNTLETSLGNQKDERGELLGGEYDGPERMVGDVNLFLSRDEEIEQGVNGEYGLVLLQQWSALHDGTLIGF</sequence>
<accession>A0A9P6VC83</accession>
<dbReference type="Gene3D" id="3.40.630.30">
    <property type="match status" value="1"/>
</dbReference>